<dbReference type="EMBL" id="JBHTOC010000002">
    <property type="protein sequence ID" value="MFD1429114.1"/>
    <property type="molecule type" value="Genomic_DNA"/>
</dbReference>
<dbReference type="RefSeq" id="WP_164510157.1">
    <property type="nucleotide sequence ID" value="NZ_BOLQ01000011.1"/>
</dbReference>
<keyword evidence="3" id="KW-1185">Reference proteome</keyword>
<keyword evidence="1" id="KW-1133">Transmembrane helix</keyword>
<protein>
    <submittedName>
        <fullName evidence="2">Uncharacterized protein</fullName>
    </submittedName>
</protein>
<comment type="caution">
    <text evidence="2">The sequence shown here is derived from an EMBL/GenBank/DDBJ whole genome shotgun (WGS) entry which is preliminary data.</text>
</comment>
<gene>
    <name evidence="2" type="ORF">ACFQ4P_02475</name>
</gene>
<feature type="transmembrane region" description="Helical" evidence="1">
    <location>
        <begin position="32"/>
        <end position="53"/>
    </location>
</feature>
<name>A0ABW4CGM3_9LACO</name>
<proteinExistence type="predicted"/>
<feature type="transmembrane region" description="Helical" evidence="1">
    <location>
        <begin position="9"/>
        <end position="26"/>
    </location>
</feature>
<sequence>MSKSQLQQLLTWVVIIILALVLLPFVGSVIGLIIKVILFLAIVAGLYWAYVTFIKK</sequence>
<organism evidence="2 3">
    <name type="scientific">Lacticaseibacillus mingshuiensis</name>
    <dbReference type="NCBI Taxonomy" id="2799574"/>
    <lineage>
        <taxon>Bacteria</taxon>
        <taxon>Bacillati</taxon>
        <taxon>Bacillota</taxon>
        <taxon>Bacilli</taxon>
        <taxon>Lactobacillales</taxon>
        <taxon>Lactobacillaceae</taxon>
        <taxon>Lacticaseibacillus</taxon>
    </lineage>
</organism>
<accession>A0ABW4CGM3</accession>
<evidence type="ECO:0000256" key="1">
    <source>
        <dbReference type="SAM" id="Phobius"/>
    </source>
</evidence>
<dbReference type="Proteomes" id="UP001597196">
    <property type="component" value="Unassembled WGS sequence"/>
</dbReference>
<keyword evidence="1" id="KW-0472">Membrane</keyword>
<evidence type="ECO:0000313" key="3">
    <source>
        <dbReference type="Proteomes" id="UP001597196"/>
    </source>
</evidence>
<evidence type="ECO:0000313" key="2">
    <source>
        <dbReference type="EMBL" id="MFD1429114.1"/>
    </source>
</evidence>
<keyword evidence="1" id="KW-0812">Transmembrane</keyword>
<reference evidence="3" key="1">
    <citation type="journal article" date="2019" name="Int. J. Syst. Evol. Microbiol.">
        <title>The Global Catalogue of Microorganisms (GCM) 10K type strain sequencing project: providing services to taxonomists for standard genome sequencing and annotation.</title>
        <authorList>
            <consortium name="The Broad Institute Genomics Platform"/>
            <consortium name="The Broad Institute Genome Sequencing Center for Infectious Disease"/>
            <person name="Wu L."/>
            <person name="Ma J."/>
        </authorList>
    </citation>
    <scope>NUCLEOTIDE SEQUENCE [LARGE SCALE GENOMIC DNA]</scope>
    <source>
        <strain evidence="3">CCM 8980</strain>
    </source>
</reference>